<feature type="region of interest" description="Disordered" evidence="2">
    <location>
        <begin position="145"/>
        <end position="173"/>
    </location>
</feature>
<feature type="compositionally biased region" description="Basic and acidic residues" evidence="2">
    <location>
        <begin position="346"/>
        <end position="379"/>
    </location>
</feature>
<feature type="compositionally biased region" description="Basic and acidic residues" evidence="2">
    <location>
        <begin position="748"/>
        <end position="764"/>
    </location>
</feature>
<sequence length="1171" mass="128751">MARAYACQDSIPHQNGWVQYVPYVQPTSEAVPSQVMVDPSKVPVFHGAAPYGAPYSYPVGCHSCCNHMPVPGHNSYGLSFPHFFPPQPSPWWSSYPMYPHAVPVHHVPPPPAYVADIPRYEYDKNAAGPGDYHCCGFPKHACKPQGDPRVEIEEQEPSHEKEKNSPEGGVLVPSDVRNYQYPVIWIPPEYGKNAEQKKPLKPKSADHDSALLDVKPRGKSSHQQPSWKSYLPANVENLGLQMPDGNDMRMGNQQTEDYSKQFSYPIIWIPYAKLEEGEREGKNDSSRSSSQAVPSDNYINADKIRASGAEGGIASKSGSHSAKKYAEENVLVKNAEPSAGSIHLENSGKKFGDVSDKGVENKVKGSIGKKELASPEKPKLPPVCLRVDPLPRKKSTNGSSRAPSPPGARENASSDVTDSKGKNPPAEAANERKSNQEKRKELKVIEVKDSPTGKKDGAMVSVKRAEHPVMVNSVGQENRKDREEAGEGIKEHDTVENPQKNVISDGKTEEKKETTVRPLSGIEAATLIQAAYRGFEVRKWETRKKLKQMASIRHEVAKIKKSIEELESSDSTSLDREKVAKQRVVIGETIMSLLLTLDTLQGLHPSLRDVRKSLAREMVALQEKLDSLLSKRLDDLMEKQSSAIIKGDMHKNVADDTSKQCYVDREENLQPVDAISGDNEETAAHKVKAPEIVLANAEVTIPLEGESSSETVKEFLSSDLNCEMVTPAGSIEQVSQVNTSSEEGECETMEREKDEASNAGEAKRHANQKLPRSPDSEYLVSGDGESDVDLLMELPAGVLVDQDREIVELQQKCDAPYESNQQQDHLKGEIEDIGSDDDAEVKQLETPDTQETVELEMGLVIGEEENAQKEDVNRGEVAPVTPHEVGTSAVPREETTPEQVKDGGTSDTIRGKDEEHSQEQHEADSIVLSVVPPDEGEFALSREDEQVKNEASALDSISAKEEVYPQEQHHDASTVLPESLAEEGESNLSSEDTTAPEQVKDENASSVLSPEGLQKLVERNDSNAGEPSGNQENEIGVEHEQGDRCGAERVTAEEVMENVRVAKPPENEVVVVTEDHPVYYGDGMASSGSKLSNSNSINELEHNEKLREMMQKLMEAGKEQLDVISSLTGRMKELEKKLAKSKKMRSRRCRAAAASRRKLSPNPSGRTPLST</sequence>
<feature type="compositionally biased region" description="Basic residues" evidence="2">
    <location>
        <begin position="1139"/>
        <end position="1159"/>
    </location>
</feature>
<dbReference type="GO" id="GO:0009506">
    <property type="term" value="C:plasmodesma"/>
    <property type="evidence" value="ECO:0007669"/>
    <property type="project" value="TreeGrafter"/>
</dbReference>
<feature type="compositionally biased region" description="Basic and acidic residues" evidence="2">
    <location>
        <begin position="477"/>
        <end position="495"/>
    </location>
</feature>
<dbReference type="Proteomes" id="UP000233551">
    <property type="component" value="Unassembled WGS sequence"/>
</dbReference>
<feature type="region of interest" description="Disordered" evidence="2">
    <location>
        <begin position="811"/>
        <end position="839"/>
    </location>
</feature>
<dbReference type="GeneID" id="116192658"/>
<feature type="compositionally biased region" description="Polar residues" evidence="2">
    <location>
        <begin position="986"/>
        <end position="996"/>
    </location>
</feature>
<reference evidence="5 7" key="3">
    <citation type="submission" date="2017-11" db="EMBL/GenBank/DDBJ databases">
        <title>De-novo sequencing of pomegranate (Punica granatum L.) genome.</title>
        <authorList>
            <person name="Akparov Z."/>
            <person name="Amiraslanov A."/>
            <person name="Hajiyeva S."/>
            <person name="Abbasov M."/>
            <person name="Kaur K."/>
            <person name="Hamwieh A."/>
            <person name="Solovyev V."/>
            <person name="Salamov A."/>
            <person name="Braich B."/>
            <person name="Kosarev P."/>
            <person name="Mahmoud A."/>
            <person name="Hajiyev E."/>
            <person name="Babayeva S."/>
            <person name="Izzatullayeva V."/>
            <person name="Mammadov A."/>
            <person name="Mammadov A."/>
            <person name="Sharifova S."/>
            <person name="Ojaghi J."/>
            <person name="Eynullazada K."/>
            <person name="Bayramov B."/>
            <person name="Abdulazimova A."/>
            <person name="Shahmuradov I."/>
        </authorList>
    </citation>
    <scope>NUCLEOTIDE SEQUENCE [LARGE SCALE GENOMIC DNA]</scope>
    <source>
        <strain evidence="5">AG2017</strain>
        <strain evidence="7">cv. AG2017</strain>
        <tissue evidence="5">Leaf</tissue>
    </source>
</reference>
<feature type="region of interest" description="Disordered" evidence="2">
    <location>
        <begin position="1138"/>
        <end position="1171"/>
    </location>
</feature>
<dbReference type="GO" id="GO:0051087">
    <property type="term" value="F:protein-folding chaperone binding"/>
    <property type="evidence" value="ECO:0007669"/>
    <property type="project" value="InterPro"/>
</dbReference>
<proteinExistence type="predicted"/>
<dbReference type="EMBL" id="MTKT01005815">
    <property type="protein sequence ID" value="OWM64296.1"/>
    <property type="molecule type" value="Genomic_DNA"/>
</dbReference>
<dbReference type="FunFam" id="1.20.58.120:FF:000010">
    <property type="entry name" value="BAG family molecular chaperone regulator 6"/>
    <property type="match status" value="1"/>
</dbReference>
<dbReference type="EMBL" id="PGOL01002813">
    <property type="protein sequence ID" value="PKI44990.1"/>
    <property type="molecule type" value="Genomic_DNA"/>
</dbReference>
<feature type="compositionally biased region" description="Polar residues" evidence="2">
    <location>
        <begin position="286"/>
        <end position="298"/>
    </location>
</feature>
<dbReference type="PANTHER" id="PTHR33322:SF16">
    <property type="entry name" value="BAG FAMILY MOLECULAR CHAPERONE REGULATOR 6"/>
    <property type="match status" value="1"/>
</dbReference>
<dbReference type="STRING" id="22663.A0A218VV67"/>
<dbReference type="InterPro" id="IPR003103">
    <property type="entry name" value="BAG_domain"/>
</dbReference>
<feature type="compositionally biased region" description="Polar residues" evidence="2">
    <location>
        <begin position="1161"/>
        <end position="1171"/>
    </location>
</feature>
<feature type="region of interest" description="Disordered" evidence="2">
    <location>
        <begin position="338"/>
        <end position="515"/>
    </location>
</feature>
<keyword evidence="1" id="KW-0143">Chaperone</keyword>
<dbReference type="SMART" id="SM00264">
    <property type="entry name" value="BAG"/>
    <property type="match status" value="1"/>
</dbReference>
<organism evidence="4 6">
    <name type="scientific">Punica granatum</name>
    <name type="common">Pomegranate</name>
    <dbReference type="NCBI Taxonomy" id="22663"/>
    <lineage>
        <taxon>Eukaryota</taxon>
        <taxon>Viridiplantae</taxon>
        <taxon>Streptophyta</taxon>
        <taxon>Embryophyta</taxon>
        <taxon>Tracheophyta</taxon>
        <taxon>Spermatophyta</taxon>
        <taxon>Magnoliopsida</taxon>
        <taxon>eudicotyledons</taxon>
        <taxon>Gunneridae</taxon>
        <taxon>Pentapetalae</taxon>
        <taxon>rosids</taxon>
        <taxon>malvids</taxon>
        <taxon>Myrtales</taxon>
        <taxon>Lythraceae</taxon>
        <taxon>Punica</taxon>
    </lineage>
</organism>
<feature type="compositionally biased region" description="Basic and acidic residues" evidence="2">
    <location>
        <begin position="909"/>
        <end position="924"/>
    </location>
</feature>
<name>A0A218VV67_PUNGR</name>
<evidence type="ECO:0000256" key="1">
    <source>
        <dbReference type="ARBA" id="ARBA00023186"/>
    </source>
</evidence>
<feature type="region of interest" description="Disordered" evidence="2">
    <location>
        <begin position="734"/>
        <end position="783"/>
    </location>
</feature>
<gene>
    <name evidence="4" type="ORF">CDL15_Pgr018868</name>
    <name evidence="5" type="ORF">CRG98_034629</name>
</gene>
<dbReference type="PANTHER" id="PTHR33322">
    <property type="entry name" value="BAG DOMAIN CONTAINING PROTEIN, EXPRESSED"/>
    <property type="match status" value="1"/>
</dbReference>
<feature type="compositionally biased region" description="Basic and acidic residues" evidence="2">
    <location>
        <begin position="891"/>
        <end position="901"/>
    </location>
</feature>
<dbReference type="PROSITE" id="PS50096">
    <property type="entry name" value="IQ"/>
    <property type="match status" value="1"/>
</dbReference>
<feature type="compositionally biased region" description="Polar residues" evidence="2">
    <location>
        <begin position="1022"/>
        <end position="1033"/>
    </location>
</feature>
<dbReference type="SUPFAM" id="SSF63491">
    <property type="entry name" value="BAG domain"/>
    <property type="match status" value="1"/>
</dbReference>
<keyword evidence="7" id="KW-1185">Reference proteome</keyword>
<dbReference type="InterPro" id="IPR040400">
    <property type="entry name" value="BAG5/6/7/8"/>
</dbReference>
<feature type="compositionally biased region" description="Basic and acidic residues" evidence="2">
    <location>
        <begin position="429"/>
        <end position="467"/>
    </location>
</feature>
<evidence type="ECO:0000313" key="7">
    <source>
        <dbReference type="Proteomes" id="UP000233551"/>
    </source>
</evidence>
<evidence type="ECO:0000313" key="4">
    <source>
        <dbReference type="EMBL" id="OWM64296.1"/>
    </source>
</evidence>
<evidence type="ECO:0000313" key="6">
    <source>
        <dbReference type="Proteomes" id="UP000197138"/>
    </source>
</evidence>
<evidence type="ECO:0000313" key="5">
    <source>
        <dbReference type="EMBL" id="PKI44990.1"/>
    </source>
</evidence>
<dbReference type="Gene3D" id="1.20.58.120">
    <property type="entry name" value="BAG domain"/>
    <property type="match status" value="1"/>
</dbReference>
<feature type="region of interest" description="Disordered" evidence="2">
    <location>
        <begin position="861"/>
        <end position="1044"/>
    </location>
</feature>
<reference evidence="4" key="2">
    <citation type="submission" date="2017-06" db="EMBL/GenBank/DDBJ databases">
        <title>The pomegranate genome and the genomics of punicalagin biosynthesis.</title>
        <authorList>
            <person name="Xu C."/>
        </authorList>
    </citation>
    <scope>NUCLEOTIDE SEQUENCE [LARGE SCALE GENOMIC DNA]</scope>
    <source>
        <tissue evidence="4">Fresh leaf</tissue>
    </source>
</reference>
<dbReference type="OrthoDB" id="787121at2759"/>
<feature type="compositionally biased region" description="Basic and acidic residues" evidence="2">
    <location>
        <begin position="958"/>
        <end position="972"/>
    </location>
</feature>
<dbReference type="CDD" id="cd23767">
    <property type="entry name" value="IQCD"/>
    <property type="match status" value="1"/>
</dbReference>
<dbReference type="AlphaFoldDB" id="A0A218VV67"/>
<evidence type="ECO:0000256" key="2">
    <source>
        <dbReference type="SAM" id="MobiDB-lite"/>
    </source>
</evidence>
<dbReference type="GO" id="GO:0006457">
    <property type="term" value="P:protein folding"/>
    <property type="evidence" value="ECO:0007669"/>
    <property type="project" value="TreeGrafter"/>
</dbReference>
<evidence type="ECO:0000259" key="3">
    <source>
        <dbReference type="PROSITE" id="PS51035"/>
    </source>
</evidence>
<feature type="region of interest" description="Disordered" evidence="2">
    <location>
        <begin position="277"/>
        <end position="300"/>
    </location>
</feature>
<comment type="caution">
    <text evidence="4">The sequence shown here is derived from an EMBL/GenBank/DDBJ whole genome shotgun (WGS) entry which is preliminary data.</text>
</comment>
<feature type="compositionally biased region" description="Basic and acidic residues" evidence="2">
    <location>
        <begin position="146"/>
        <end position="165"/>
    </location>
</feature>
<reference evidence="6" key="1">
    <citation type="journal article" date="2017" name="Plant J.">
        <title>The pomegranate (Punica granatum L.) genome and the genomics of punicalagin biosynthesis.</title>
        <authorList>
            <person name="Qin G."/>
            <person name="Xu C."/>
            <person name="Ming R."/>
            <person name="Tang H."/>
            <person name="Guyot R."/>
            <person name="Kramer E.M."/>
            <person name="Hu Y."/>
            <person name="Yi X."/>
            <person name="Qi Y."/>
            <person name="Xu X."/>
            <person name="Gao Z."/>
            <person name="Pan H."/>
            <person name="Jian J."/>
            <person name="Tian Y."/>
            <person name="Yue Z."/>
            <person name="Xu Y."/>
        </authorList>
    </citation>
    <scope>NUCLEOTIDE SEQUENCE [LARGE SCALE GENOMIC DNA]</scope>
    <source>
        <strain evidence="6">cv. Dabenzi</strain>
    </source>
</reference>
<feature type="domain" description="BAG" evidence="3">
    <location>
        <begin position="548"/>
        <end position="629"/>
    </location>
</feature>
<feature type="compositionally biased region" description="Basic and acidic residues" evidence="2">
    <location>
        <begin position="506"/>
        <end position="515"/>
    </location>
</feature>
<protein>
    <recommendedName>
        <fullName evidence="3">BAG domain-containing protein</fullName>
    </recommendedName>
</protein>
<dbReference type="Proteomes" id="UP000197138">
    <property type="component" value="Unassembled WGS sequence"/>
</dbReference>
<accession>A0A218VV67</accession>
<dbReference type="InterPro" id="IPR036533">
    <property type="entry name" value="BAG_dom_sf"/>
</dbReference>
<dbReference type="Pfam" id="PF02179">
    <property type="entry name" value="BAG"/>
    <property type="match status" value="1"/>
</dbReference>
<dbReference type="PROSITE" id="PS51035">
    <property type="entry name" value="BAG"/>
    <property type="match status" value="1"/>
</dbReference>